<proteinExistence type="predicted"/>
<reference evidence="1 2" key="1">
    <citation type="journal article" date="2019" name="Sci. Rep.">
        <title>Orb-weaving spider Araneus ventricosus genome elucidates the spidroin gene catalogue.</title>
        <authorList>
            <person name="Kono N."/>
            <person name="Nakamura H."/>
            <person name="Ohtoshi R."/>
            <person name="Moran D.A.P."/>
            <person name="Shinohara A."/>
            <person name="Yoshida Y."/>
            <person name="Fujiwara M."/>
            <person name="Mori M."/>
            <person name="Tomita M."/>
            <person name="Arakawa K."/>
        </authorList>
    </citation>
    <scope>NUCLEOTIDE SEQUENCE [LARGE SCALE GENOMIC DNA]</scope>
</reference>
<dbReference type="EMBL" id="BGPR01027749">
    <property type="protein sequence ID" value="GBN98496.1"/>
    <property type="molecule type" value="Genomic_DNA"/>
</dbReference>
<sequence length="87" mass="9907">MTSKISTRNKFNYPIFGSPEDISQIRLPTYEDILRCCCFERLNLAPKTGNKEPSFSRIAENVSTKIESVWAKASTASPIVTHFEYCK</sequence>
<accession>A0A4Y2TGD9</accession>
<gene>
    <name evidence="1" type="ORF">AVEN_87229_1</name>
</gene>
<name>A0A4Y2TGD9_ARAVE</name>
<keyword evidence="2" id="KW-1185">Reference proteome</keyword>
<dbReference type="AlphaFoldDB" id="A0A4Y2TGD9"/>
<dbReference type="Proteomes" id="UP000499080">
    <property type="component" value="Unassembled WGS sequence"/>
</dbReference>
<organism evidence="1 2">
    <name type="scientific">Araneus ventricosus</name>
    <name type="common">Orbweaver spider</name>
    <name type="synonym">Epeira ventricosa</name>
    <dbReference type="NCBI Taxonomy" id="182803"/>
    <lineage>
        <taxon>Eukaryota</taxon>
        <taxon>Metazoa</taxon>
        <taxon>Ecdysozoa</taxon>
        <taxon>Arthropoda</taxon>
        <taxon>Chelicerata</taxon>
        <taxon>Arachnida</taxon>
        <taxon>Araneae</taxon>
        <taxon>Araneomorphae</taxon>
        <taxon>Entelegynae</taxon>
        <taxon>Araneoidea</taxon>
        <taxon>Araneidae</taxon>
        <taxon>Araneus</taxon>
    </lineage>
</organism>
<evidence type="ECO:0000313" key="2">
    <source>
        <dbReference type="Proteomes" id="UP000499080"/>
    </source>
</evidence>
<evidence type="ECO:0000313" key="1">
    <source>
        <dbReference type="EMBL" id="GBN98496.1"/>
    </source>
</evidence>
<protein>
    <submittedName>
        <fullName evidence="1">Uncharacterized protein</fullName>
    </submittedName>
</protein>
<comment type="caution">
    <text evidence="1">The sequence shown here is derived from an EMBL/GenBank/DDBJ whole genome shotgun (WGS) entry which is preliminary data.</text>
</comment>